<dbReference type="RefSeq" id="WP_141614698.1">
    <property type="nucleotide sequence ID" value="NZ_CP041253.1"/>
</dbReference>
<dbReference type="Proteomes" id="UP000316614">
    <property type="component" value="Chromosome"/>
</dbReference>
<feature type="domain" description="SGNH hydrolase-type esterase" evidence="3">
    <location>
        <begin position="54"/>
        <end position="235"/>
    </location>
</feature>
<dbReference type="KEGG" id="echi:FKX85_10575"/>
<keyword evidence="5" id="KW-1185">Reference proteome</keyword>
<evidence type="ECO:0000313" key="5">
    <source>
        <dbReference type="Proteomes" id="UP000316614"/>
    </source>
</evidence>
<dbReference type="InterPro" id="IPR051532">
    <property type="entry name" value="Ester_Hydrolysis_Enzymes"/>
</dbReference>
<dbReference type="Gene3D" id="3.40.50.1110">
    <property type="entry name" value="SGNH hydrolase"/>
    <property type="match status" value="1"/>
</dbReference>
<name>A0A514CIH7_9BACT</name>
<dbReference type="PROSITE" id="PS51257">
    <property type="entry name" value="PROKAR_LIPOPROTEIN"/>
    <property type="match status" value="1"/>
</dbReference>
<dbReference type="Pfam" id="PF13472">
    <property type="entry name" value="Lipase_GDSL_2"/>
    <property type="match status" value="1"/>
</dbReference>
<dbReference type="PANTHER" id="PTHR30383">
    <property type="entry name" value="THIOESTERASE 1/PROTEASE 1/LYSOPHOSPHOLIPASE L1"/>
    <property type="match status" value="1"/>
</dbReference>
<dbReference type="EMBL" id="CP041253">
    <property type="protein sequence ID" value="QDH79454.1"/>
    <property type="molecule type" value="Genomic_DNA"/>
</dbReference>
<dbReference type="OrthoDB" id="158267at2"/>
<dbReference type="AlphaFoldDB" id="A0A514CIH7"/>
<keyword evidence="4" id="KW-0378">Hydrolase</keyword>
<dbReference type="SUPFAM" id="SSF52266">
    <property type="entry name" value="SGNH hydrolase"/>
    <property type="match status" value="1"/>
</dbReference>
<organism evidence="4 5">
    <name type="scientific">Echinicola soli</name>
    <dbReference type="NCBI Taxonomy" id="2591634"/>
    <lineage>
        <taxon>Bacteria</taxon>
        <taxon>Pseudomonadati</taxon>
        <taxon>Bacteroidota</taxon>
        <taxon>Cytophagia</taxon>
        <taxon>Cytophagales</taxon>
        <taxon>Cyclobacteriaceae</taxon>
        <taxon>Echinicola</taxon>
    </lineage>
</organism>
<dbReference type="PANTHER" id="PTHR30383:SF5">
    <property type="entry name" value="SGNH HYDROLASE-TYPE ESTERASE DOMAIN-CONTAINING PROTEIN"/>
    <property type="match status" value="1"/>
</dbReference>
<evidence type="ECO:0000256" key="1">
    <source>
        <dbReference type="SAM" id="Coils"/>
    </source>
</evidence>
<proteinExistence type="predicted"/>
<accession>A0A514CIH7</accession>
<protein>
    <submittedName>
        <fullName evidence="4">SGNH/GDSL hydrolase family protein</fullName>
    </submittedName>
</protein>
<dbReference type="CDD" id="cd01832">
    <property type="entry name" value="SGNH_hydrolase_like_1"/>
    <property type="match status" value="1"/>
</dbReference>
<evidence type="ECO:0000259" key="3">
    <source>
        <dbReference type="Pfam" id="PF13472"/>
    </source>
</evidence>
<dbReference type="InterPro" id="IPR013830">
    <property type="entry name" value="SGNH_hydro"/>
</dbReference>
<gene>
    <name evidence="4" type="ORF">FKX85_10575</name>
</gene>
<feature type="chain" id="PRO_5021876136" evidence="2">
    <location>
        <begin position="23"/>
        <end position="249"/>
    </location>
</feature>
<dbReference type="GO" id="GO:0004622">
    <property type="term" value="F:phosphatidylcholine lysophospholipase activity"/>
    <property type="evidence" value="ECO:0007669"/>
    <property type="project" value="TreeGrafter"/>
</dbReference>
<evidence type="ECO:0000313" key="4">
    <source>
        <dbReference type="EMBL" id="QDH79454.1"/>
    </source>
</evidence>
<evidence type="ECO:0000256" key="2">
    <source>
        <dbReference type="SAM" id="SignalP"/>
    </source>
</evidence>
<reference evidence="4 5" key="1">
    <citation type="submission" date="2019-06" db="EMBL/GenBank/DDBJ databases">
        <title>Echinicola alkalisoli sp. nov. isolated from saline soil.</title>
        <authorList>
            <person name="Sun J.-Q."/>
            <person name="Xu L."/>
        </authorList>
    </citation>
    <scope>NUCLEOTIDE SEQUENCE [LARGE SCALE GENOMIC DNA]</scope>
    <source>
        <strain evidence="4 5">LN3S3</strain>
    </source>
</reference>
<feature type="signal peptide" evidence="2">
    <location>
        <begin position="1"/>
        <end position="22"/>
    </location>
</feature>
<feature type="coiled-coil region" evidence="1">
    <location>
        <begin position="173"/>
        <end position="200"/>
    </location>
</feature>
<keyword evidence="2" id="KW-0732">Signal</keyword>
<sequence length="249" mass="27443">MKTLSLFSTLISLLSIGLSACATNGTNLSPTPYSSQTPKNKDMTNPTEALTYLALGDSYTIGEGVSDNETYPAQLTKSLTAKGVNITLSKIIATTGWTTDELQQGIDSAHIEGNTYSIVSLLIGVNNQYRGRSVENYKLEFEALLDQAIHFADGNTNRVVVISIPDWGVTQFAEQQQVDKEKIAAEIDSYNQAQRQITEERGVTFVDITTEYRQIGHLEENLTSDGLHPSGNIYRSWSQQLAETLIERL</sequence>
<dbReference type="InterPro" id="IPR036514">
    <property type="entry name" value="SGNH_hydro_sf"/>
</dbReference>
<keyword evidence="1" id="KW-0175">Coiled coil</keyword>